<dbReference type="InterPro" id="IPR036737">
    <property type="entry name" value="OmpA-like_sf"/>
</dbReference>
<evidence type="ECO:0000256" key="1">
    <source>
        <dbReference type="PROSITE-ProRule" id="PRU00473"/>
    </source>
</evidence>
<reference evidence="4 5" key="1">
    <citation type="submission" date="2013-08" db="EMBL/GenBank/DDBJ databases">
        <authorList>
            <person name="Weinstock G."/>
            <person name="Sodergren E."/>
            <person name="Wylie T."/>
            <person name="Fulton L."/>
            <person name="Fulton R."/>
            <person name="Fronick C."/>
            <person name="O'Laughlin M."/>
            <person name="Godfrey J."/>
            <person name="Miner T."/>
            <person name="Herter B."/>
            <person name="Appelbaum E."/>
            <person name="Cordes M."/>
            <person name="Lek S."/>
            <person name="Wollam A."/>
            <person name="Pepin K.H."/>
            <person name="Palsikar V.B."/>
            <person name="Mitreva M."/>
            <person name="Wilson R.K."/>
        </authorList>
    </citation>
    <scope>NUCLEOTIDE SEQUENCE [LARGE SCALE GENOMIC DNA]</scope>
    <source>
        <strain evidence="4 5">ATCC 15930</strain>
    </source>
</reference>
<proteinExistence type="predicted"/>
<evidence type="ECO:0000259" key="3">
    <source>
        <dbReference type="PROSITE" id="PS51123"/>
    </source>
</evidence>
<evidence type="ECO:0000256" key="2">
    <source>
        <dbReference type="SAM" id="Coils"/>
    </source>
</evidence>
<dbReference type="eggNOG" id="COG2885">
    <property type="taxonomic scope" value="Bacteria"/>
</dbReference>
<dbReference type="InterPro" id="IPR006665">
    <property type="entry name" value="OmpA-like"/>
</dbReference>
<dbReference type="Proteomes" id="UP000027442">
    <property type="component" value="Unassembled WGS sequence"/>
</dbReference>
<keyword evidence="5" id="KW-1185">Reference proteome</keyword>
<dbReference type="SUPFAM" id="SSF103088">
    <property type="entry name" value="OmpA-like"/>
    <property type="match status" value="1"/>
</dbReference>
<dbReference type="PANTHER" id="PTHR30329">
    <property type="entry name" value="STATOR ELEMENT OF FLAGELLAR MOTOR COMPLEX"/>
    <property type="match status" value="1"/>
</dbReference>
<dbReference type="InterPro" id="IPR050330">
    <property type="entry name" value="Bact_OuterMem_StrucFunc"/>
</dbReference>
<dbReference type="Pfam" id="PF00691">
    <property type="entry name" value="OmpA"/>
    <property type="match status" value="1"/>
</dbReference>
<keyword evidence="1" id="KW-0472">Membrane</keyword>
<dbReference type="EMBL" id="JNGW01000077">
    <property type="protein sequence ID" value="KDR52110.1"/>
    <property type="molecule type" value="Genomic_DNA"/>
</dbReference>
<feature type="coiled-coil region" evidence="2">
    <location>
        <begin position="275"/>
        <end position="302"/>
    </location>
</feature>
<dbReference type="PANTHER" id="PTHR30329:SF21">
    <property type="entry name" value="LIPOPROTEIN YIAD-RELATED"/>
    <property type="match status" value="1"/>
</dbReference>
<dbReference type="PATRIC" id="fig|1122985.7.peg.1883"/>
<dbReference type="PROSITE" id="PS51123">
    <property type="entry name" value="OMPA_2"/>
    <property type="match status" value="1"/>
</dbReference>
<dbReference type="Gene3D" id="3.30.1330.60">
    <property type="entry name" value="OmpA-like domain"/>
    <property type="match status" value="1"/>
</dbReference>
<evidence type="ECO:0000313" key="5">
    <source>
        <dbReference type="Proteomes" id="UP000027442"/>
    </source>
</evidence>
<accession>A0A069QH64</accession>
<dbReference type="HOGENOM" id="CLU_058370_1_0_10"/>
<dbReference type="AlphaFoldDB" id="A0A069QH64"/>
<gene>
    <name evidence="4" type="ORF">HMPREF1991_01809</name>
</gene>
<dbReference type="GO" id="GO:0016020">
    <property type="term" value="C:membrane"/>
    <property type="evidence" value="ECO:0007669"/>
    <property type="project" value="UniProtKB-UniRule"/>
</dbReference>
<comment type="caution">
    <text evidence="4">The sequence shown here is derived from an EMBL/GenBank/DDBJ whole genome shotgun (WGS) entry which is preliminary data.</text>
</comment>
<dbReference type="CDD" id="cd07185">
    <property type="entry name" value="OmpA_C-like"/>
    <property type="match status" value="1"/>
</dbReference>
<sequence length="423" mass="47234">MRVFGACHEKIKKIITNFAMYLGRYRIIERRYFCLLIKLVMKKLLIVLALVGVSTTSMAQDSDPVLKYSVATNSFWSNWFIQVGGEWNAWYSDQEHGKDLPVSPFKKFRSSPSAAIAVGKWFTPGIGLRTKLQGIWGKSVIDENSRSNKYWNLNEHVLLNVSNMVLGYNPNRVWNLIPFFGGGLGRTMTHDLYAMNLSVGVLNTFRVCDKMAIHLELGWNRFEEDMDGYQGNTVASPHVNRGWEDKDNLLYAELGLTFNLGKSTWNKTPDVDALKALSQAQMDALNAQLNDAASENARLKNMLANQQPAETKTIREFVTTPVSVFFNINKTNIASQKDLVNVQAVAKYAKENNSNINVVGYADSATGSANVNQVLSDKRAETVANELVKMGVSRDRISTVGKGGVDDLSPISFNRRATVQIAE</sequence>
<organism evidence="4 5">
    <name type="scientific">Hoylesella loescheii DSM 19665 = JCM 12249 = ATCC 15930</name>
    <dbReference type="NCBI Taxonomy" id="1122985"/>
    <lineage>
        <taxon>Bacteria</taxon>
        <taxon>Pseudomonadati</taxon>
        <taxon>Bacteroidota</taxon>
        <taxon>Bacteroidia</taxon>
        <taxon>Bacteroidales</taxon>
        <taxon>Prevotellaceae</taxon>
        <taxon>Hoylesella</taxon>
    </lineage>
</organism>
<feature type="domain" description="OmpA-like" evidence="3">
    <location>
        <begin position="313"/>
        <end position="423"/>
    </location>
</feature>
<name>A0A069QH64_HOYLO</name>
<keyword evidence="2" id="KW-0175">Coiled coil</keyword>
<protein>
    <submittedName>
        <fullName evidence="4">OmpA family protein</fullName>
    </submittedName>
</protein>
<evidence type="ECO:0000313" key="4">
    <source>
        <dbReference type="EMBL" id="KDR52110.1"/>
    </source>
</evidence>